<gene>
    <name evidence="1" type="ORF">HMPREF0381_2643</name>
</gene>
<comment type="caution">
    <text evidence="1">The sequence shown here is derived from an EMBL/GenBank/DDBJ whole genome shotgun (WGS) entry which is preliminary data.</text>
</comment>
<sequence length="43" mass="5037">MKETISNESLADAITLVLYILDIDIESNVEADKEYLLKQYFRK</sequence>
<name>E6LRQ8_9FIRM</name>
<dbReference type="EMBL" id="AEPW01000105">
    <property type="protein sequence ID" value="EFU75459.1"/>
    <property type="molecule type" value="Genomic_DNA"/>
</dbReference>
<accession>E6LRQ8</accession>
<dbReference type="HOGENOM" id="CLU_3235381_0_0_9"/>
<dbReference type="Proteomes" id="UP000003434">
    <property type="component" value="Unassembled WGS sequence"/>
</dbReference>
<protein>
    <submittedName>
        <fullName evidence="1">Uncharacterized protein</fullName>
    </submittedName>
</protein>
<dbReference type="RefSeq" id="WP_008752402.1">
    <property type="nucleotide sequence ID" value="NZ_GL622296.1"/>
</dbReference>
<evidence type="ECO:0000313" key="1">
    <source>
        <dbReference type="EMBL" id="EFU75459.1"/>
    </source>
</evidence>
<reference evidence="1 2" key="1">
    <citation type="submission" date="2010-12" db="EMBL/GenBank/DDBJ databases">
        <authorList>
            <person name="Muzny D."/>
            <person name="Qin X."/>
            <person name="Deng J."/>
            <person name="Jiang H."/>
            <person name="Liu Y."/>
            <person name="Qu J."/>
            <person name="Song X.-Z."/>
            <person name="Zhang L."/>
            <person name="Thornton R."/>
            <person name="Coyle M."/>
            <person name="Francisco L."/>
            <person name="Jackson L."/>
            <person name="Javaid M."/>
            <person name="Korchina V."/>
            <person name="Kovar C."/>
            <person name="Mata R."/>
            <person name="Mathew T."/>
            <person name="Ngo R."/>
            <person name="Nguyen L."/>
            <person name="Nguyen N."/>
            <person name="Okwuonu G."/>
            <person name="Ongeri F."/>
            <person name="Pham C."/>
            <person name="Simmons D."/>
            <person name="Wilczek-Boney K."/>
            <person name="Hale W."/>
            <person name="Jakkamsetti A."/>
            <person name="Pham P."/>
            <person name="Ruth R."/>
            <person name="San Lucas F."/>
            <person name="Warren J."/>
            <person name="Zhang J."/>
            <person name="Zhao Z."/>
            <person name="Zhou C."/>
            <person name="Zhu D."/>
            <person name="Lee S."/>
            <person name="Bess C."/>
            <person name="Blankenburg K."/>
            <person name="Forbes L."/>
            <person name="Fu Q."/>
            <person name="Gubbala S."/>
            <person name="Hirani K."/>
            <person name="Jayaseelan J.C."/>
            <person name="Lara F."/>
            <person name="Munidasa M."/>
            <person name="Palculict T."/>
            <person name="Patil S."/>
            <person name="Pu L.-L."/>
            <person name="Saada N."/>
            <person name="Tang L."/>
            <person name="Weissenberger G."/>
            <person name="Zhu Y."/>
            <person name="Hemphill L."/>
            <person name="Shang Y."/>
            <person name="Youmans B."/>
            <person name="Ayvaz T."/>
            <person name="Ross M."/>
            <person name="Santibanez J."/>
            <person name="Aqrawi P."/>
            <person name="Gross S."/>
            <person name="Joshi V."/>
            <person name="Fowler G."/>
            <person name="Nazareth L."/>
            <person name="Reid J."/>
            <person name="Worley K."/>
            <person name="Petrosino J."/>
            <person name="Highlander S."/>
            <person name="Gibbs R."/>
        </authorList>
    </citation>
    <scope>NUCLEOTIDE SEQUENCE [LARGE SCALE GENOMIC DNA]</scope>
    <source>
        <strain evidence="1 2">DSM 3986</strain>
    </source>
</reference>
<proteinExistence type="predicted"/>
<evidence type="ECO:0000313" key="2">
    <source>
        <dbReference type="Proteomes" id="UP000003434"/>
    </source>
</evidence>
<organism evidence="1 2">
    <name type="scientific">Lachnoanaerobaculum saburreum DSM 3986</name>
    <dbReference type="NCBI Taxonomy" id="887325"/>
    <lineage>
        <taxon>Bacteria</taxon>
        <taxon>Bacillati</taxon>
        <taxon>Bacillota</taxon>
        <taxon>Clostridia</taxon>
        <taxon>Lachnospirales</taxon>
        <taxon>Lachnospiraceae</taxon>
        <taxon>Lachnoanaerobaculum</taxon>
    </lineage>
</organism>
<dbReference type="AlphaFoldDB" id="E6LRQ8"/>